<name>A0A6I4U4W6_9SPHN</name>
<keyword evidence="3" id="KW-1185">Reference proteome</keyword>
<keyword evidence="1" id="KW-0812">Transmembrane</keyword>
<evidence type="ECO:0000256" key="1">
    <source>
        <dbReference type="SAM" id="Phobius"/>
    </source>
</evidence>
<keyword evidence="1" id="KW-0472">Membrane</keyword>
<gene>
    <name evidence="2" type="ORF">GRI68_07145</name>
</gene>
<proteinExistence type="predicted"/>
<sequence>MSWRRSLVAALVYATIMTGWRMMDDDPVRGSYVLGFAIYFVVFGVLFHLLMNWLDSRKRADLE</sequence>
<reference evidence="2 3" key="1">
    <citation type="submission" date="2019-12" db="EMBL/GenBank/DDBJ databases">
        <title>Genomic-based taxomic classification of the family Erythrobacteraceae.</title>
        <authorList>
            <person name="Xu L."/>
        </authorList>
    </citation>
    <scope>NUCLEOTIDE SEQUENCE [LARGE SCALE GENOMIC DNA]</scope>
    <source>
        <strain evidence="2 3">LMG 29519</strain>
    </source>
</reference>
<protein>
    <submittedName>
        <fullName evidence="2">Uncharacterized protein</fullName>
    </submittedName>
</protein>
<dbReference type="EMBL" id="WTYR01000001">
    <property type="protein sequence ID" value="MXP09953.1"/>
    <property type="molecule type" value="Genomic_DNA"/>
</dbReference>
<accession>A0A6I4U4W6</accession>
<evidence type="ECO:0000313" key="2">
    <source>
        <dbReference type="EMBL" id="MXP09953.1"/>
    </source>
</evidence>
<keyword evidence="1" id="KW-1133">Transmembrane helix</keyword>
<dbReference type="AlphaFoldDB" id="A0A6I4U4W6"/>
<evidence type="ECO:0000313" key="3">
    <source>
        <dbReference type="Proteomes" id="UP000429229"/>
    </source>
</evidence>
<dbReference type="Proteomes" id="UP000429229">
    <property type="component" value="Unassembled WGS sequence"/>
</dbReference>
<feature type="transmembrane region" description="Helical" evidence="1">
    <location>
        <begin position="29"/>
        <end position="50"/>
    </location>
</feature>
<dbReference type="RefSeq" id="WP_160616607.1">
    <property type="nucleotide sequence ID" value="NZ_WTYR01000001.1"/>
</dbReference>
<comment type="caution">
    <text evidence="2">The sequence shown here is derived from an EMBL/GenBank/DDBJ whole genome shotgun (WGS) entry which is preliminary data.</text>
</comment>
<organism evidence="2 3">
    <name type="scientific">Alteriqipengyuania halimionae</name>
    <dbReference type="NCBI Taxonomy" id="1926630"/>
    <lineage>
        <taxon>Bacteria</taxon>
        <taxon>Pseudomonadati</taxon>
        <taxon>Pseudomonadota</taxon>
        <taxon>Alphaproteobacteria</taxon>
        <taxon>Sphingomonadales</taxon>
        <taxon>Erythrobacteraceae</taxon>
        <taxon>Alteriqipengyuania</taxon>
    </lineage>
</organism>
<feature type="transmembrane region" description="Helical" evidence="1">
    <location>
        <begin position="7"/>
        <end position="23"/>
    </location>
</feature>